<dbReference type="RefSeq" id="WP_254010822.1">
    <property type="nucleotide sequence ID" value="NZ_JAMZMM010000036.1"/>
</dbReference>
<gene>
    <name evidence="3" type="ORF">NJ959_05940</name>
</gene>
<keyword evidence="4" id="KW-1185">Reference proteome</keyword>
<accession>A0AAE3GQI6</accession>
<organism evidence="3 4">
    <name type="scientific">Limnofasciculus baicalensis BBK-W-15</name>
    <dbReference type="NCBI Taxonomy" id="2699891"/>
    <lineage>
        <taxon>Bacteria</taxon>
        <taxon>Bacillati</taxon>
        <taxon>Cyanobacteriota</taxon>
        <taxon>Cyanophyceae</taxon>
        <taxon>Coleofasciculales</taxon>
        <taxon>Coleofasciculaceae</taxon>
        <taxon>Limnofasciculus</taxon>
        <taxon>Limnofasciculus baicalensis</taxon>
    </lineage>
</organism>
<dbReference type="Pfam" id="PF02604">
    <property type="entry name" value="PhdYeFM_antitox"/>
    <property type="match status" value="1"/>
</dbReference>
<dbReference type="AlphaFoldDB" id="A0AAE3GQI6"/>
<dbReference type="Proteomes" id="UP001204953">
    <property type="component" value="Unassembled WGS sequence"/>
</dbReference>
<comment type="caution">
    <text evidence="3">The sequence shown here is derived from an EMBL/GenBank/DDBJ whole genome shotgun (WGS) entry which is preliminary data.</text>
</comment>
<evidence type="ECO:0000313" key="3">
    <source>
        <dbReference type="EMBL" id="MCP2728018.1"/>
    </source>
</evidence>
<reference evidence="3" key="1">
    <citation type="submission" date="2022-06" db="EMBL/GenBank/DDBJ databases">
        <title>New cyanobacteria of genus Symplocastrum in benthos of Lake Baikal.</title>
        <authorList>
            <person name="Sorokovikova E."/>
            <person name="Tikhonova I."/>
            <person name="Krasnopeev A."/>
            <person name="Evseev P."/>
            <person name="Gladkikh A."/>
            <person name="Belykh O."/>
        </authorList>
    </citation>
    <scope>NUCLEOTIDE SEQUENCE</scope>
    <source>
        <strain evidence="3">BBK-W-15</strain>
    </source>
</reference>
<dbReference type="EMBL" id="JAMZMM010000036">
    <property type="protein sequence ID" value="MCP2728018.1"/>
    <property type="molecule type" value="Genomic_DNA"/>
</dbReference>
<comment type="similarity">
    <text evidence="1 2">Belongs to the phD/YefM antitoxin family.</text>
</comment>
<dbReference type="InterPro" id="IPR036165">
    <property type="entry name" value="YefM-like_sf"/>
</dbReference>
<dbReference type="NCBIfam" id="TIGR01552">
    <property type="entry name" value="phd_fam"/>
    <property type="match status" value="1"/>
</dbReference>
<protein>
    <recommendedName>
        <fullName evidence="2">Antitoxin</fullName>
    </recommendedName>
</protein>
<name>A0AAE3GQI6_9CYAN</name>
<comment type="function">
    <text evidence="2">Antitoxin component of a type II toxin-antitoxin (TA) system.</text>
</comment>
<dbReference type="Gene3D" id="3.40.1620.10">
    <property type="entry name" value="YefM-like domain"/>
    <property type="match status" value="1"/>
</dbReference>
<evidence type="ECO:0000313" key="4">
    <source>
        <dbReference type="Proteomes" id="UP001204953"/>
    </source>
</evidence>
<evidence type="ECO:0000256" key="2">
    <source>
        <dbReference type="RuleBase" id="RU362080"/>
    </source>
</evidence>
<dbReference type="InterPro" id="IPR006442">
    <property type="entry name" value="Antitoxin_Phd/YefM"/>
</dbReference>
<evidence type="ECO:0000256" key="1">
    <source>
        <dbReference type="ARBA" id="ARBA00009981"/>
    </source>
</evidence>
<dbReference type="SUPFAM" id="SSF143120">
    <property type="entry name" value="YefM-like"/>
    <property type="match status" value="1"/>
</dbReference>
<proteinExistence type="inferred from homology"/>
<sequence>MNHITVKETNPILSSLIDEVNESHQATLITVDRHKKAVLVSVKEWNSIQETLYLLSIPGVKDDLIEGKNTDWKDCTPLEEVEW</sequence>